<proteinExistence type="predicted"/>
<dbReference type="AlphaFoldDB" id="A0A086JIV2"/>
<feature type="compositionally biased region" description="Low complexity" evidence="1">
    <location>
        <begin position="78"/>
        <end position="89"/>
    </location>
</feature>
<sequence length="465" mass="51054">MESLRGGRRLPPPPVTLLPLLVNDYIETLPNILSVQGAVKGLERTLTRTSGQIRTQFLTKPPLPDSLEQESQDETKRAATSKATSASTSPLEQRIDAPDPMNQPALEDPLGKYTRIRRPVSSVLRLLDYFQKYADVYVAWDWEMLADGIPVEQAYQIGATDFSAMLPDLICLHNELLKINLANARTLMRLQQQVAGDIGHKGPTTKALEKLFNDSMETLEESVKLQTHFEDYGPSLLADLSLGDRTKYLLYDPTRQRLIFDTRAYMKRVIPDDFESEAAAEELDQRIASLCSDGILKAYNQGVLPSGRRNLSNVSACPARHVRAEGAVAPSTIETRGEYQESRPLGASAAAAVGAHPVHVLPSDGPRAVSRSKSGAGVLENFAEQENRLSVPSTSPHRPIRRNCLRRTQPKQESVPASVSSAAGPTEIHEPLSEITKTTVNCEKPIRSRGAGSLVPPLAMSKLVR</sequence>
<protein>
    <submittedName>
        <fullName evidence="2">Uncharacterized protein</fullName>
    </submittedName>
</protein>
<dbReference type="EMBL" id="AEYI02001896">
    <property type="protein sequence ID" value="KFG32070.1"/>
    <property type="molecule type" value="Genomic_DNA"/>
</dbReference>
<dbReference type="VEuPathDB" id="ToxoDB:TGP89_278450"/>
<evidence type="ECO:0000313" key="2">
    <source>
        <dbReference type="EMBL" id="KFG32070.1"/>
    </source>
</evidence>
<evidence type="ECO:0000256" key="1">
    <source>
        <dbReference type="SAM" id="MobiDB-lite"/>
    </source>
</evidence>
<evidence type="ECO:0000313" key="3">
    <source>
        <dbReference type="Proteomes" id="UP000028828"/>
    </source>
</evidence>
<dbReference type="OrthoDB" id="330878at2759"/>
<name>A0A086JIV2_TOXGO</name>
<reference evidence="2 3" key="1">
    <citation type="submission" date="2014-03" db="EMBL/GenBank/DDBJ databases">
        <authorList>
            <person name="Sibley D."/>
            <person name="Venepally P."/>
            <person name="Karamycheva S."/>
            <person name="Hadjithomas M."/>
            <person name="Khan A."/>
            <person name="Brunk B."/>
            <person name="Roos D."/>
            <person name="Caler E."/>
            <person name="Lorenzi H."/>
        </authorList>
    </citation>
    <scope>NUCLEOTIDE SEQUENCE [LARGE SCALE GENOMIC DNA]</scope>
    <source>
        <strain evidence="3">p89</strain>
    </source>
</reference>
<gene>
    <name evidence="2" type="ORF">TGP89_278450</name>
</gene>
<dbReference type="Proteomes" id="UP000028828">
    <property type="component" value="Unassembled WGS sequence"/>
</dbReference>
<feature type="region of interest" description="Disordered" evidence="1">
    <location>
        <begin position="58"/>
        <end position="108"/>
    </location>
</feature>
<feature type="compositionally biased region" description="Low complexity" evidence="1">
    <location>
        <begin position="414"/>
        <end position="423"/>
    </location>
</feature>
<feature type="region of interest" description="Disordered" evidence="1">
    <location>
        <begin position="406"/>
        <end position="425"/>
    </location>
</feature>
<organism evidence="2 3">
    <name type="scientific">Toxoplasma gondii p89</name>
    <dbReference type="NCBI Taxonomy" id="943119"/>
    <lineage>
        <taxon>Eukaryota</taxon>
        <taxon>Sar</taxon>
        <taxon>Alveolata</taxon>
        <taxon>Apicomplexa</taxon>
        <taxon>Conoidasida</taxon>
        <taxon>Coccidia</taxon>
        <taxon>Eucoccidiorida</taxon>
        <taxon>Eimeriorina</taxon>
        <taxon>Sarcocystidae</taxon>
        <taxon>Toxoplasma</taxon>
    </lineage>
</organism>
<accession>A0A086JIV2</accession>
<comment type="caution">
    <text evidence="2">The sequence shown here is derived from an EMBL/GenBank/DDBJ whole genome shotgun (WGS) entry which is preliminary data.</text>
</comment>